<feature type="transmembrane region" description="Helical" evidence="1">
    <location>
        <begin position="81"/>
        <end position="101"/>
    </location>
</feature>
<evidence type="ECO:0000313" key="2">
    <source>
        <dbReference type="EMBL" id="KCZ90484.1"/>
    </source>
</evidence>
<organism evidence="2 3">
    <name type="scientific">Hyphomonas jannaschiana VP2</name>
    <dbReference type="NCBI Taxonomy" id="1280952"/>
    <lineage>
        <taxon>Bacteria</taxon>
        <taxon>Pseudomonadati</taxon>
        <taxon>Pseudomonadota</taxon>
        <taxon>Alphaproteobacteria</taxon>
        <taxon>Hyphomonadales</taxon>
        <taxon>Hyphomonadaceae</taxon>
        <taxon>Hyphomonas</taxon>
    </lineage>
</organism>
<dbReference type="Proteomes" id="UP000024816">
    <property type="component" value="Unassembled WGS sequence"/>
</dbReference>
<evidence type="ECO:0000256" key="1">
    <source>
        <dbReference type="SAM" id="Phobius"/>
    </source>
</evidence>
<dbReference type="PATRIC" id="fig|1280952.3.peg.915"/>
<dbReference type="Pfam" id="PF13160">
    <property type="entry name" value="DUF3995"/>
    <property type="match status" value="1"/>
</dbReference>
<sequence length="183" mass="19724">MNEAHCGKPVRQECAKRAGRRTKAEDVMLAPILSITMAGILTIAGLLHALWGFGVTFPAANEQQLARMVVGRRGITKMPSMAACLFVAICLFAFAFLALVLGRHVTVPVSKWLVAAAGAGAALVFMGRGIVGVLPAFERATPEQPFLSLNRRFYSPLIFLLGIGFALLTLALPYWSWRLGLLG</sequence>
<dbReference type="InterPro" id="IPR025058">
    <property type="entry name" value="DUF3995"/>
</dbReference>
<keyword evidence="3" id="KW-1185">Reference proteome</keyword>
<dbReference type="AlphaFoldDB" id="A0A059FIN3"/>
<dbReference type="STRING" id="1280952.HJA_04616"/>
<protein>
    <recommendedName>
        <fullName evidence="4">DUF3995 domain-containing protein</fullName>
    </recommendedName>
</protein>
<keyword evidence="1" id="KW-0472">Membrane</keyword>
<accession>A0A059FIN3</accession>
<name>A0A059FIN3_9PROT</name>
<feature type="transmembrane region" description="Helical" evidence="1">
    <location>
        <begin position="32"/>
        <end position="60"/>
    </location>
</feature>
<dbReference type="eggNOG" id="ENOG50331A6">
    <property type="taxonomic scope" value="Bacteria"/>
</dbReference>
<feature type="transmembrane region" description="Helical" evidence="1">
    <location>
        <begin position="157"/>
        <end position="177"/>
    </location>
</feature>
<evidence type="ECO:0000313" key="3">
    <source>
        <dbReference type="Proteomes" id="UP000024816"/>
    </source>
</evidence>
<feature type="transmembrane region" description="Helical" evidence="1">
    <location>
        <begin position="113"/>
        <end position="137"/>
    </location>
</feature>
<dbReference type="EMBL" id="ARYJ01000002">
    <property type="protein sequence ID" value="KCZ90484.1"/>
    <property type="molecule type" value="Genomic_DNA"/>
</dbReference>
<keyword evidence="1" id="KW-0812">Transmembrane</keyword>
<gene>
    <name evidence="2" type="ORF">HJA_04616</name>
</gene>
<reference evidence="2 3" key="1">
    <citation type="journal article" date="2014" name="Antonie Van Leeuwenhoek">
        <title>Hyphomonas beringensis sp. nov. and Hyphomonas chukchiensis sp. nov., isolated from surface seawater of the Bering Sea and Chukchi Sea.</title>
        <authorList>
            <person name="Li C."/>
            <person name="Lai Q."/>
            <person name="Li G."/>
            <person name="Dong C."/>
            <person name="Wang J."/>
            <person name="Liao Y."/>
            <person name="Shao Z."/>
        </authorList>
    </citation>
    <scope>NUCLEOTIDE SEQUENCE [LARGE SCALE GENOMIC DNA]</scope>
    <source>
        <strain evidence="2 3">VP2</strain>
    </source>
</reference>
<comment type="caution">
    <text evidence="2">The sequence shown here is derived from an EMBL/GenBank/DDBJ whole genome shotgun (WGS) entry which is preliminary data.</text>
</comment>
<proteinExistence type="predicted"/>
<evidence type="ECO:0008006" key="4">
    <source>
        <dbReference type="Google" id="ProtNLM"/>
    </source>
</evidence>
<keyword evidence="1" id="KW-1133">Transmembrane helix</keyword>